<reference evidence="10" key="1">
    <citation type="submission" date="2022-06" db="EMBL/GenBank/DDBJ databases">
        <title>Complete genome sequence of Streptomyces nigrescens HEK616.</title>
        <authorList>
            <person name="Asamizu S."/>
            <person name="Onaka H."/>
        </authorList>
    </citation>
    <scope>NUCLEOTIDE SEQUENCE</scope>
    <source>
        <strain evidence="10">HEK616</strain>
    </source>
</reference>
<dbReference type="Gene3D" id="1.10.10.10">
    <property type="entry name" value="Winged helix-like DNA-binding domain superfamily/Winged helix DNA-binding domain"/>
    <property type="match status" value="1"/>
</dbReference>
<keyword evidence="11" id="KW-1185">Reference proteome</keyword>
<evidence type="ECO:0000256" key="2">
    <source>
        <dbReference type="ARBA" id="ARBA00011344"/>
    </source>
</evidence>
<sequence length="345" mass="36987">MAEASRDTADRNATGGNTASSHPDPAASSHPGRPAEGHLATFEAERGRLWGIAYRITGTVSDADDAVQEAWLRWQALPLDPPVDSPRGFLTTVVSRICYDLLGSARARRERYVGPWLPEPLVDGTGADQLPGSAYGDAPEDRVTLDESVGMALLTVLERLTPAERTAFILHDVFAVPFPDVAEAVGRTPDAVRQLASRARRRVRAEAPRRTVDRAEHRRTVEAFLSAVIGGDLDALLAVLDPEVVWRSDGGGRVSAARRPVLGREKVARYALGLVARGAERGPVRVALQQVNGATGLVFADAAGRQAGVFAFTVHDGRITEVDAVVNPEKLGHVDLDRALTPGQE</sequence>
<dbReference type="InterPro" id="IPR052704">
    <property type="entry name" value="ECF_Sigma-70_Domain"/>
</dbReference>
<organism evidence="10 11">
    <name type="scientific">Streptomyces nigrescens</name>
    <dbReference type="NCBI Taxonomy" id="1920"/>
    <lineage>
        <taxon>Bacteria</taxon>
        <taxon>Bacillati</taxon>
        <taxon>Actinomycetota</taxon>
        <taxon>Actinomycetes</taxon>
        <taxon>Kitasatosporales</taxon>
        <taxon>Streptomycetaceae</taxon>
        <taxon>Streptomyces</taxon>
    </lineage>
</organism>
<comment type="subunit">
    <text evidence="2">Interacts transiently with the RNA polymerase catalytic core formed by RpoA, RpoB, RpoC and RpoZ (2 alpha, 1 beta, 1 beta' and 1 omega subunit) to form the RNA polymerase holoenzyme that can initiate transcription.</text>
</comment>
<dbReference type="Pfam" id="PF08281">
    <property type="entry name" value="Sigma70_r4_2"/>
    <property type="match status" value="1"/>
</dbReference>
<dbReference type="Gene3D" id="3.10.450.50">
    <property type="match status" value="1"/>
</dbReference>
<evidence type="ECO:0000259" key="9">
    <source>
        <dbReference type="Pfam" id="PF12680"/>
    </source>
</evidence>
<name>A0ABM8A300_STRNI</name>
<dbReference type="NCBIfam" id="NF007214">
    <property type="entry name" value="PRK09636.1"/>
    <property type="match status" value="1"/>
</dbReference>
<evidence type="ECO:0000256" key="1">
    <source>
        <dbReference type="ARBA" id="ARBA00010641"/>
    </source>
</evidence>
<comment type="similarity">
    <text evidence="1">Belongs to the sigma-70 factor family. ECF subfamily.</text>
</comment>
<evidence type="ECO:0000256" key="6">
    <source>
        <dbReference type="SAM" id="MobiDB-lite"/>
    </source>
</evidence>
<dbReference type="Proteomes" id="UP001059597">
    <property type="component" value="Chromosome"/>
</dbReference>
<feature type="region of interest" description="Disordered" evidence="6">
    <location>
        <begin position="1"/>
        <end position="36"/>
    </location>
</feature>
<evidence type="ECO:0000256" key="3">
    <source>
        <dbReference type="ARBA" id="ARBA00023015"/>
    </source>
</evidence>
<dbReference type="PANTHER" id="PTHR30173">
    <property type="entry name" value="SIGMA 19 FACTOR"/>
    <property type="match status" value="1"/>
</dbReference>
<dbReference type="PANTHER" id="PTHR30173:SF43">
    <property type="entry name" value="ECF RNA POLYMERASE SIGMA FACTOR SIGI-RELATED"/>
    <property type="match status" value="1"/>
</dbReference>
<dbReference type="InterPro" id="IPR036388">
    <property type="entry name" value="WH-like_DNA-bd_sf"/>
</dbReference>
<feature type="compositionally biased region" description="Low complexity" evidence="6">
    <location>
        <begin position="19"/>
        <end position="31"/>
    </location>
</feature>
<protein>
    <submittedName>
        <fullName evidence="10">RNA polymerase sigma factor</fullName>
    </submittedName>
</protein>
<evidence type="ECO:0000259" key="7">
    <source>
        <dbReference type="Pfam" id="PF04542"/>
    </source>
</evidence>
<dbReference type="EMBL" id="AP026073">
    <property type="protein sequence ID" value="BDM73030.1"/>
    <property type="molecule type" value="Genomic_DNA"/>
</dbReference>
<dbReference type="InterPro" id="IPR014284">
    <property type="entry name" value="RNA_pol_sigma-70_dom"/>
</dbReference>
<dbReference type="Gene3D" id="1.10.1740.10">
    <property type="match status" value="1"/>
</dbReference>
<evidence type="ECO:0000259" key="8">
    <source>
        <dbReference type="Pfam" id="PF08281"/>
    </source>
</evidence>
<dbReference type="Pfam" id="PF04542">
    <property type="entry name" value="Sigma70_r2"/>
    <property type="match status" value="1"/>
</dbReference>
<evidence type="ECO:0000313" key="11">
    <source>
        <dbReference type="Proteomes" id="UP001059597"/>
    </source>
</evidence>
<keyword evidence="5" id="KW-0804">Transcription</keyword>
<evidence type="ECO:0000256" key="5">
    <source>
        <dbReference type="ARBA" id="ARBA00023163"/>
    </source>
</evidence>
<dbReference type="SUPFAM" id="SSF88659">
    <property type="entry name" value="Sigma3 and sigma4 domains of RNA polymerase sigma factors"/>
    <property type="match status" value="1"/>
</dbReference>
<feature type="domain" description="RNA polymerase sigma factor 70 region 4 type 2" evidence="8">
    <location>
        <begin position="151"/>
        <end position="202"/>
    </location>
</feature>
<proteinExistence type="inferred from homology"/>
<dbReference type="NCBIfam" id="TIGR02937">
    <property type="entry name" value="sigma70-ECF"/>
    <property type="match status" value="1"/>
</dbReference>
<accession>A0ABM8A300</accession>
<dbReference type="InterPro" id="IPR013324">
    <property type="entry name" value="RNA_pol_sigma_r3/r4-like"/>
</dbReference>
<dbReference type="InterPro" id="IPR037401">
    <property type="entry name" value="SnoaL-like"/>
</dbReference>
<dbReference type="InterPro" id="IPR013249">
    <property type="entry name" value="RNA_pol_sigma70_r4_t2"/>
</dbReference>
<evidence type="ECO:0000313" key="10">
    <source>
        <dbReference type="EMBL" id="BDM73030.1"/>
    </source>
</evidence>
<gene>
    <name evidence="10" type="ORF">HEK616_65170</name>
</gene>
<evidence type="ECO:0000256" key="4">
    <source>
        <dbReference type="ARBA" id="ARBA00023082"/>
    </source>
</evidence>
<keyword evidence="4" id="KW-0731">Sigma factor</keyword>
<dbReference type="Pfam" id="PF12680">
    <property type="entry name" value="SnoaL_2"/>
    <property type="match status" value="1"/>
</dbReference>
<feature type="domain" description="RNA polymerase sigma-70 region 2" evidence="7">
    <location>
        <begin position="42"/>
        <end position="106"/>
    </location>
</feature>
<dbReference type="InterPro" id="IPR007627">
    <property type="entry name" value="RNA_pol_sigma70_r2"/>
</dbReference>
<dbReference type="SUPFAM" id="SSF54427">
    <property type="entry name" value="NTF2-like"/>
    <property type="match status" value="1"/>
</dbReference>
<dbReference type="InterPro" id="IPR032710">
    <property type="entry name" value="NTF2-like_dom_sf"/>
</dbReference>
<dbReference type="InterPro" id="IPR013325">
    <property type="entry name" value="RNA_pol_sigma_r2"/>
</dbReference>
<dbReference type="SUPFAM" id="SSF88946">
    <property type="entry name" value="Sigma2 domain of RNA polymerase sigma factors"/>
    <property type="match status" value="1"/>
</dbReference>
<feature type="domain" description="SnoaL-like" evidence="9">
    <location>
        <begin position="221"/>
        <end position="322"/>
    </location>
</feature>
<feature type="compositionally biased region" description="Basic and acidic residues" evidence="6">
    <location>
        <begin position="1"/>
        <end position="10"/>
    </location>
</feature>
<keyword evidence="3" id="KW-0805">Transcription regulation</keyword>